<protein>
    <submittedName>
        <fullName evidence="2">Uncharacterized protein</fullName>
    </submittedName>
</protein>
<gene>
    <name evidence="2" type="ORF">pLIS400441c</name>
</gene>
<feature type="transmembrane region" description="Helical" evidence="1">
    <location>
        <begin position="12"/>
        <end position="37"/>
    </location>
</feature>
<evidence type="ECO:0000256" key="1">
    <source>
        <dbReference type="SAM" id="Phobius"/>
    </source>
</evidence>
<dbReference type="EMBL" id="MW124301">
    <property type="protein sequence ID" value="QPL19423.1"/>
    <property type="molecule type" value="Genomic_DNA"/>
</dbReference>
<name>A0A7T0MAS3_LISSE</name>
<geneLocation type="plasmid" evidence="2">
    <name>pLIS4</name>
</geneLocation>
<evidence type="ECO:0000313" key="2">
    <source>
        <dbReference type="EMBL" id="QPL19423.1"/>
    </source>
</evidence>
<accession>A0A7T0MAS3</accession>
<organism evidence="2">
    <name type="scientific">Listeria seeligeri</name>
    <dbReference type="NCBI Taxonomy" id="1640"/>
    <lineage>
        <taxon>Bacteria</taxon>
        <taxon>Bacillati</taxon>
        <taxon>Bacillota</taxon>
        <taxon>Bacilli</taxon>
        <taxon>Bacillales</taxon>
        <taxon>Listeriaceae</taxon>
        <taxon>Listeria</taxon>
    </lineage>
</organism>
<proteinExistence type="predicted"/>
<reference evidence="2" key="2">
    <citation type="submission" date="2020-10" db="EMBL/GenBank/DDBJ databases">
        <authorList>
            <person name="Chmielowska C.A."/>
            <person name="Korsak D."/>
            <person name="Bartosik D."/>
        </authorList>
    </citation>
    <scope>NUCLEOTIDE SEQUENCE</scope>
    <source>
        <strain evidence="2">Sr12</strain>
        <plasmid evidence="2">pLIS4</plasmid>
    </source>
</reference>
<dbReference type="AlphaFoldDB" id="A0A7T0MAS3"/>
<reference evidence="2" key="1">
    <citation type="journal article" date="2020" name="Int. J. Mol. Sci.">
        <title>Genetic Carriers and Genomic Distribution of cadA6-A Novel Variant of a Cadmium Resistance Determinant Identified in Listeria spp.</title>
        <authorList>
            <person name="Chmielowska C."/>
            <person name="Korsak D."/>
            <person name="Szmulkowska B."/>
            <person name="Krop A."/>
            <person name="Lipka K."/>
            <person name="Krupinska M."/>
            <person name="Bartosik D."/>
        </authorList>
    </citation>
    <scope>NUCLEOTIDE SEQUENCE</scope>
    <source>
        <strain evidence="2">Sr12</strain>
    </source>
</reference>
<keyword evidence="1" id="KW-1133">Transmembrane helix</keyword>
<keyword evidence="1" id="KW-0812">Transmembrane</keyword>
<dbReference type="RefSeq" id="WP_185479336.1">
    <property type="nucleotide sequence ID" value="NZ_JAASVC010000008.1"/>
</dbReference>
<keyword evidence="1" id="KW-0472">Membrane</keyword>
<keyword evidence="2" id="KW-0614">Plasmid</keyword>
<sequence>MIDETVEKIVKTVFVFLLFCISALIVCLLGMIIFGWWCPSDKEAKVAVEKYAEIKLTDDYTLDAMEYESSEHNSKFIISYIGTNEDTGKKKEIIRKKVSYSEIEEVLSCDKTKKQLEKEAESNK</sequence>